<dbReference type="PROSITE" id="PS51898">
    <property type="entry name" value="TYR_RECOMBINASE"/>
    <property type="match status" value="1"/>
</dbReference>
<organism evidence="5 6">
    <name type="scientific">Serratia symbiotica</name>
    <dbReference type="NCBI Taxonomy" id="138074"/>
    <lineage>
        <taxon>Bacteria</taxon>
        <taxon>Pseudomonadati</taxon>
        <taxon>Pseudomonadota</taxon>
        <taxon>Gammaproteobacteria</taxon>
        <taxon>Enterobacterales</taxon>
        <taxon>Yersiniaceae</taxon>
        <taxon>Serratia</taxon>
    </lineage>
</organism>
<evidence type="ECO:0000256" key="3">
    <source>
        <dbReference type="PIRSR" id="PIRSR004576-50"/>
    </source>
</evidence>
<evidence type="ECO:0000259" key="4">
    <source>
        <dbReference type="PROSITE" id="PS51898"/>
    </source>
</evidence>
<dbReference type="InterPro" id="IPR016423">
    <property type="entry name" value="Resolvase_Rsv"/>
</dbReference>
<evidence type="ECO:0000313" key="6">
    <source>
        <dbReference type="Proteomes" id="UP000042738"/>
    </source>
</evidence>
<name>A0A7D5STS8_9GAMM</name>
<dbReference type="InterPro" id="IPR002104">
    <property type="entry name" value="Integrase_catalytic"/>
</dbReference>
<dbReference type="Proteomes" id="UP000042738">
    <property type="component" value="Plasmid pSsAf2.3-1"/>
</dbReference>
<protein>
    <submittedName>
        <fullName evidence="5">Phage integrase family protein</fullName>
    </submittedName>
</protein>
<dbReference type="SUPFAM" id="SSF56349">
    <property type="entry name" value="DNA breaking-rejoining enzymes"/>
    <property type="match status" value="1"/>
</dbReference>
<reference evidence="5 6" key="1">
    <citation type="journal article" date="2014" name="Genome Announc.">
        <title>Whole-Genome Sequence of Serratia symbiotica Strain CWBI-2.3T, a Free-Living Symbiont of the Black Bean Aphid Aphis fabae.</title>
        <authorList>
            <person name="Foray V."/>
            <person name="Grigorescu A.S."/>
            <person name="Sabri A."/>
            <person name="Haubruge E."/>
            <person name="Lognay G."/>
            <person name="Francis F."/>
            <person name="Fauconnier M.L."/>
            <person name="Hance T."/>
            <person name="Thonart P."/>
        </authorList>
    </citation>
    <scope>NUCLEOTIDE SEQUENCE [LARGE SCALE GENOMIC DNA]</scope>
    <source>
        <strain evidence="5">CWBI-2.3</strain>
        <plasmid evidence="5 6">pSsAf2.3-1</plasmid>
    </source>
</reference>
<keyword evidence="2" id="KW-0233">DNA recombination</keyword>
<dbReference type="InterPro" id="IPR013762">
    <property type="entry name" value="Integrase-like_cat_sf"/>
</dbReference>
<keyword evidence="5" id="KW-0614">Plasmid</keyword>
<feature type="domain" description="Tyr recombinase" evidence="4">
    <location>
        <begin position="18"/>
        <end position="208"/>
    </location>
</feature>
<dbReference type="PANTHER" id="PTHR30349">
    <property type="entry name" value="PHAGE INTEGRASE-RELATED"/>
    <property type="match status" value="1"/>
</dbReference>
<dbReference type="EMBL" id="CP050856">
    <property type="protein sequence ID" value="QLH64495.1"/>
    <property type="molecule type" value="Genomic_DNA"/>
</dbReference>
<dbReference type="PIRSF" id="PIRSF004576">
    <property type="entry name" value="Resolvase_Rsv"/>
    <property type="match status" value="1"/>
</dbReference>
<dbReference type="GO" id="GO:0015074">
    <property type="term" value="P:DNA integration"/>
    <property type="evidence" value="ECO:0007669"/>
    <property type="project" value="UniProtKB-KW"/>
</dbReference>
<geneLocation type="plasmid" evidence="5 6">
    <name>pSsAf2.3-1</name>
</geneLocation>
<evidence type="ECO:0000256" key="1">
    <source>
        <dbReference type="ARBA" id="ARBA00022908"/>
    </source>
</evidence>
<dbReference type="InterPro" id="IPR050090">
    <property type="entry name" value="Tyrosine_recombinase_XerCD"/>
</dbReference>
<sequence length="229" mass="26007">MDFETALAVRRLAAVRDDLPRYLLAPEIAVLLAGCNDLRKRMLFEFLWNTGARINEALAVTPADIELDGVRPLVTLTTLKQQRLTKAGRPPKGHRRTLPLLDADFVRRLRDHLHTFTRYRTKPVWAITDDTARNWLRDTVTACITQGIRFSIDPISPHTLRHSYAMHLLYCGAAPLTLQDYLGHKDFKSTQVYARIRALEVGIGNGYQVRFGMHPDEAAALLRRAGQII</sequence>
<evidence type="ECO:0000313" key="5">
    <source>
        <dbReference type="EMBL" id="QLH64495.1"/>
    </source>
</evidence>
<accession>A0A7D5STS8</accession>
<dbReference type="GO" id="GO:0003677">
    <property type="term" value="F:DNA binding"/>
    <property type="evidence" value="ECO:0007669"/>
    <property type="project" value="InterPro"/>
</dbReference>
<dbReference type="InterPro" id="IPR011010">
    <property type="entry name" value="DNA_brk_join_enz"/>
</dbReference>
<dbReference type="RefSeq" id="WP_052447758.1">
    <property type="nucleotide sequence ID" value="NZ_CAXKXZ010000025.1"/>
</dbReference>
<dbReference type="Pfam" id="PF00589">
    <property type="entry name" value="Phage_integrase"/>
    <property type="match status" value="1"/>
</dbReference>
<feature type="active site" description="O-(3'-phospho-DNA)-tyrosine intermediate" evidence="3">
    <location>
        <position position="193"/>
    </location>
</feature>
<gene>
    <name evidence="5" type="ORF">SYMBAF_16670</name>
</gene>
<dbReference type="PANTHER" id="PTHR30349:SF90">
    <property type="entry name" value="TYROSINE RECOMBINASE XERD"/>
    <property type="match status" value="1"/>
</dbReference>
<evidence type="ECO:0000256" key="2">
    <source>
        <dbReference type="ARBA" id="ARBA00023172"/>
    </source>
</evidence>
<proteinExistence type="predicted"/>
<keyword evidence="1" id="KW-0229">DNA integration</keyword>
<dbReference type="GO" id="GO:0006310">
    <property type="term" value="P:DNA recombination"/>
    <property type="evidence" value="ECO:0007669"/>
    <property type="project" value="UniProtKB-KW"/>
</dbReference>
<dbReference type="Gene3D" id="1.10.443.10">
    <property type="entry name" value="Intergrase catalytic core"/>
    <property type="match status" value="1"/>
</dbReference>
<dbReference type="GeneID" id="93738110"/>
<dbReference type="AlphaFoldDB" id="A0A7D5STS8"/>